<name>A0A0D2PLS8_HYPSF</name>
<feature type="compositionally biased region" description="Basic and acidic residues" evidence="7">
    <location>
        <begin position="299"/>
        <end position="311"/>
    </location>
</feature>
<dbReference type="EMBL" id="KN817519">
    <property type="protein sequence ID" value="KJA29301.1"/>
    <property type="molecule type" value="Genomic_DNA"/>
</dbReference>
<dbReference type="STRING" id="945553.A0A0D2PLS8"/>
<evidence type="ECO:0000313" key="9">
    <source>
        <dbReference type="EMBL" id="KJA29301.1"/>
    </source>
</evidence>
<dbReference type="AlphaFoldDB" id="A0A0D2PLS8"/>
<evidence type="ECO:0000313" key="10">
    <source>
        <dbReference type="Proteomes" id="UP000054270"/>
    </source>
</evidence>
<evidence type="ECO:0000256" key="7">
    <source>
        <dbReference type="SAM" id="MobiDB-lite"/>
    </source>
</evidence>
<dbReference type="PANTHER" id="PTHR21212">
    <property type="entry name" value="BERNARDINELLI-SEIP CONGENITAL LIPODYSTROPHY 2 HOMOLOG BSCL2 PROTEIN"/>
    <property type="match status" value="1"/>
</dbReference>
<evidence type="ECO:0000256" key="1">
    <source>
        <dbReference type="ARBA" id="ARBA00004477"/>
    </source>
</evidence>
<feature type="transmembrane region" description="Helical" evidence="8">
    <location>
        <begin position="42"/>
        <end position="68"/>
    </location>
</feature>
<keyword evidence="10" id="KW-1185">Reference proteome</keyword>
<evidence type="ECO:0008006" key="11">
    <source>
        <dbReference type="Google" id="ProtNLM"/>
    </source>
</evidence>
<dbReference type="GO" id="GO:0140042">
    <property type="term" value="P:lipid droplet formation"/>
    <property type="evidence" value="ECO:0007669"/>
    <property type="project" value="UniProtKB-ARBA"/>
</dbReference>
<proteinExistence type="predicted"/>
<keyword evidence="4 8" id="KW-1133">Transmembrane helix</keyword>
<dbReference type="GO" id="GO:0005789">
    <property type="term" value="C:endoplasmic reticulum membrane"/>
    <property type="evidence" value="ECO:0007669"/>
    <property type="project" value="UniProtKB-SubCell"/>
</dbReference>
<evidence type="ECO:0000256" key="2">
    <source>
        <dbReference type="ARBA" id="ARBA00022692"/>
    </source>
</evidence>
<evidence type="ECO:0000256" key="8">
    <source>
        <dbReference type="SAM" id="Phobius"/>
    </source>
</evidence>
<dbReference type="OrthoDB" id="3990054at2759"/>
<accession>A0A0D2PLS8</accession>
<keyword evidence="3" id="KW-0256">Endoplasmic reticulum</keyword>
<keyword evidence="6 8" id="KW-0472">Membrane</keyword>
<gene>
    <name evidence="9" type="ORF">HYPSUDRAFT_61326</name>
</gene>
<dbReference type="InterPro" id="IPR009617">
    <property type="entry name" value="Seipin"/>
</dbReference>
<keyword evidence="2 8" id="KW-0812">Transmembrane</keyword>
<dbReference type="PANTHER" id="PTHR21212:SF0">
    <property type="entry name" value="SEIPIN"/>
    <property type="match status" value="1"/>
</dbReference>
<evidence type="ECO:0000256" key="3">
    <source>
        <dbReference type="ARBA" id="ARBA00022824"/>
    </source>
</evidence>
<dbReference type="OMA" id="MPAVEWH"/>
<evidence type="ECO:0000256" key="4">
    <source>
        <dbReference type="ARBA" id="ARBA00022989"/>
    </source>
</evidence>
<evidence type="ECO:0000256" key="5">
    <source>
        <dbReference type="ARBA" id="ARBA00023098"/>
    </source>
</evidence>
<dbReference type="GO" id="GO:0006629">
    <property type="term" value="P:lipid metabolic process"/>
    <property type="evidence" value="ECO:0007669"/>
    <property type="project" value="UniProtKB-KW"/>
</dbReference>
<feature type="transmembrane region" description="Helical" evidence="8">
    <location>
        <begin position="227"/>
        <end position="254"/>
    </location>
</feature>
<comment type="subcellular location">
    <subcellularLocation>
        <location evidence="1">Endoplasmic reticulum membrane</location>
        <topology evidence="1">Multi-pass membrane protein</topology>
    </subcellularLocation>
</comment>
<reference evidence="10" key="1">
    <citation type="submission" date="2014-04" db="EMBL/GenBank/DDBJ databases">
        <title>Evolutionary Origins and Diversification of the Mycorrhizal Mutualists.</title>
        <authorList>
            <consortium name="DOE Joint Genome Institute"/>
            <consortium name="Mycorrhizal Genomics Consortium"/>
            <person name="Kohler A."/>
            <person name="Kuo A."/>
            <person name="Nagy L.G."/>
            <person name="Floudas D."/>
            <person name="Copeland A."/>
            <person name="Barry K.W."/>
            <person name="Cichocki N."/>
            <person name="Veneault-Fourrey C."/>
            <person name="LaButti K."/>
            <person name="Lindquist E.A."/>
            <person name="Lipzen A."/>
            <person name="Lundell T."/>
            <person name="Morin E."/>
            <person name="Murat C."/>
            <person name="Riley R."/>
            <person name="Ohm R."/>
            <person name="Sun H."/>
            <person name="Tunlid A."/>
            <person name="Henrissat B."/>
            <person name="Grigoriev I.V."/>
            <person name="Hibbett D.S."/>
            <person name="Martin F."/>
        </authorList>
    </citation>
    <scope>NUCLEOTIDE SEQUENCE [LARGE SCALE GENOMIC DNA]</scope>
    <source>
        <strain evidence="10">FD-334 SS-4</strain>
    </source>
</reference>
<keyword evidence="5" id="KW-0443">Lipid metabolism</keyword>
<sequence>MSRPEEKSPSPSLLWRVLISPITLGLAVVSRGFSALRPYAPTLIPILVCALFIPLILLLSAFSGWYVWSSLSVSWQVPLYFQYGNGYAPHAVARLPDINVQQRYHISVHLVLPDSAANIALGNFMTSLVLATPGNTSLVSVSRPAIVLPARSSLLFRKPLTSEISVPMLEAFIPTKANLDVAVEIGRRDGWRTLGAGEGREVSVLSASLRGLAVPHGIRGLALRAPLLASVLAAGIFFFILSFTVATCVLPLILPGMPAEESEDEGLNVAKTELTEPSASQYPAQEKERNRRRSRSSRSSREATSRVKVEAPVDIIPSATEDPTRGLRRRSSKPVVAADS</sequence>
<organism evidence="9 10">
    <name type="scientific">Hypholoma sublateritium (strain FD-334 SS-4)</name>
    <dbReference type="NCBI Taxonomy" id="945553"/>
    <lineage>
        <taxon>Eukaryota</taxon>
        <taxon>Fungi</taxon>
        <taxon>Dikarya</taxon>
        <taxon>Basidiomycota</taxon>
        <taxon>Agaricomycotina</taxon>
        <taxon>Agaricomycetes</taxon>
        <taxon>Agaricomycetidae</taxon>
        <taxon>Agaricales</taxon>
        <taxon>Agaricineae</taxon>
        <taxon>Strophariaceae</taxon>
        <taxon>Hypholoma</taxon>
    </lineage>
</organism>
<feature type="region of interest" description="Disordered" evidence="7">
    <location>
        <begin position="273"/>
        <end position="340"/>
    </location>
</feature>
<dbReference type="Proteomes" id="UP000054270">
    <property type="component" value="Unassembled WGS sequence"/>
</dbReference>
<evidence type="ECO:0000256" key="6">
    <source>
        <dbReference type="ARBA" id="ARBA00023136"/>
    </source>
</evidence>
<dbReference type="Pfam" id="PF06775">
    <property type="entry name" value="Seipin"/>
    <property type="match status" value="1"/>
</dbReference>
<dbReference type="CDD" id="cd23995">
    <property type="entry name" value="Seipin_BSCL2_like"/>
    <property type="match status" value="1"/>
</dbReference>
<protein>
    <recommendedName>
        <fullName evidence="11">Seipin</fullName>
    </recommendedName>
</protein>
<feature type="transmembrane region" description="Helical" evidence="8">
    <location>
        <begin position="12"/>
        <end position="30"/>
    </location>
</feature>